<gene>
    <name evidence="2" type="ORF">DSL72_006580</name>
</gene>
<proteinExistence type="predicted"/>
<feature type="compositionally biased region" description="Low complexity" evidence="1">
    <location>
        <begin position="49"/>
        <end position="61"/>
    </location>
</feature>
<reference evidence="2" key="1">
    <citation type="submission" date="2020-10" db="EMBL/GenBank/DDBJ databases">
        <title>Genome Sequence of Monilinia vaccinii-corymbosi Sheds Light on Mummy Berry Disease Infection of Blueberry and Mating Type.</title>
        <authorList>
            <person name="Yow A.G."/>
            <person name="Zhang Y."/>
            <person name="Bansal K."/>
            <person name="Eacker S.M."/>
            <person name="Sullivan S."/>
            <person name="Liachko I."/>
            <person name="Cubeta M.A."/>
            <person name="Rollins J.A."/>
            <person name="Ashrafi H."/>
        </authorList>
    </citation>
    <scope>NUCLEOTIDE SEQUENCE</scope>
    <source>
        <strain evidence="2">RL-1</strain>
    </source>
</reference>
<organism evidence="2 3">
    <name type="scientific">Monilinia vaccinii-corymbosi</name>
    <dbReference type="NCBI Taxonomy" id="61207"/>
    <lineage>
        <taxon>Eukaryota</taxon>
        <taxon>Fungi</taxon>
        <taxon>Dikarya</taxon>
        <taxon>Ascomycota</taxon>
        <taxon>Pezizomycotina</taxon>
        <taxon>Leotiomycetes</taxon>
        <taxon>Helotiales</taxon>
        <taxon>Sclerotiniaceae</taxon>
        <taxon>Monilinia</taxon>
    </lineage>
</organism>
<protein>
    <submittedName>
        <fullName evidence="2">Uncharacterized protein</fullName>
    </submittedName>
</protein>
<dbReference type="AlphaFoldDB" id="A0A8A3PP55"/>
<evidence type="ECO:0000313" key="2">
    <source>
        <dbReference type="EMBL" id="QSZ36699.1"/>
    </source>
</evidence>
<feature type="region of interest" description="Disordered" evidence="1">
    <location>
        <begin position="49"/>
        <end position="104"/>
    </location>
</feature>
<dbReference type="EMBL" id="CP063411">
    <property type="protein sequence ID" value="QSZ36699.1"/>
    <property type="molecule type" value="Genomic_DNA"/>
</dbReference>
<keyword evidence="3" id="KW-1185">Reference proteome</keyword>
<sequence>MNINAQRDASRELWNFGLECAKDFVILDISNFPWRLNSCLGLQELAGPLSPNSSSLENSAAQEKTAVSQDAERNQSTGIEMDKDAANLSEFSGKPLPRDIQIRS</sequence>
<dbReference type="Proteomes" id="UP000672032">
    <property type="component" value="Chromosome 7"/>
</dbReference>
<name>A0A8A3PP55_9HELO</name>
<accession>A0A8A3PP55</accession>
<evidence type="ECO:0000256" key="1">
    <source>
        <dbReference type="SAM" id="MobiDB-lite"/>
    </source>
</evidence>
<evidence type="ECO:0000313" key="3">
    <source>
        <dbReference type="Proteomes" id="UP000672032"/>
    </source>
</evidence>